<name>A0ABU0M463_9HYPH</name>
<keyword evidence="2" id="KW-0012">Acyltransferase</keyword>
<dbReference type="EMBL" id="JAUSWJ010000001">
    <property type="protein sequence ID" value="MDQ0515736.1"/>
    <property type="molecule type" value="Genomic_DNA"/>
</dbReference>
<feature type="domain" description="N-acetyltransferase" evidence="3">
    <location>
        <begin position="4"/>
        <end position="141"/>
    </location>
</feature>
<dbReference type="SUPFAM" id="SSF55729">
    <property type="entry name" value="Acyl-CoA N-acyltransferases (Nat)"/>
    <property type="match status" value="1"/>
</dbReference>
<dbReference type="RefSeq" id="WP_266280586.1">
    <property type="nucleotide sequence ID" value="NZ_JAPKNF010000001.1"/>
</dbReference>
<evidence type="ECO:0000313" key="4">
    <source>
        <dbReference type="EMBL" id="MDQ0515736.1"/>
    </source>
</evidence>
<dbReference type="PANTHER" id="PTHR43877">
    <property type="entry name" value="AMINOALKYLPHOSPHONATE N-ACETYLTRANSFERASE-RELATED-RELATED"/>
    <property type="match status" value="1"/>
</dbReference>
<keyword evidence="1" id="KW-0808">Transferase</keyword>
<evidence type="ECO:0000259" key="3">
    <source>
        <dbReference type="PROSITE" id="PS51186"/>
    </source>
</evidence>
<dbReference type="InterPro" id="IPR016181">
    <property type="entry name" value="Acyl_CoA_acyltransferase"/>
</dbReference>
<keyword evidence="5" id="KW-1185">Reference proteome</keyword>
<dbReference type="PROSITE" id="PS51186">
    <property type="entry name" value="GNAT"/>
    <property type="match status" value="1"/>
</dbReference>
<dbReference type="PANTHER" id="PTHR43877:SF2">
    <property type="entry name" value="AMINOALKYLPHOSPHONATE N-ACETYLTRANSFERASE-RELATED"/>
    <property type="match status" value="1"/>
</dbReference>
<proteinExistence type="predicted"/>
<protein>
    <submittedName>
        <fullName evidence="4">GNAT superfamily N-acetyltransferase</fullName>
    </submittedName>
</protein>
<accession>A0ABU0M463</accession>
<comment type="caution">
    <text evidence="4">The sequence shown here is derived from an EMBL/GenBank/DDBJ whole genome shotgun (WGS) entry which is preliminary data.</text>
</comment>
<evidence type="ECO:0000313" key="5">
    <source>
        <dbReference type="Proteomes" id="UP001223743"/>
    </source>
</evidence>
<dbReference type="Gene3D" id="3.40.630.30">
    <property type="match status" value="1"/>
</dbReference>
<evidence type="ECO:0000256" key="1">
    <source>
        <dbReference type="ARBA" id="ARBA00022679"/>
    </source>
</evidence>
<sequence length="142" mass="15587">MQPLIVTPDAPSAADREAILDVLVAYNDEAHGPSGHEPVAVLVKHPETGATIGGLWGRIVFDWLFVELLVVPKEARGEGIGSRLMAEAETRARARGCAGIWLDTFAFQAPGFYTKLGFEPFGKIDDHPRGKARYFMQKRLPD</sequence>
<organism evidence="4 5">
    <name type="scientific">Kaistia geumhonensis</name>
    <dbReference type="NCBI Taxonomy" id="410839"/>
    <lineage>
        <taxon>Bacteria</taxon>
        <taxon>Pseudomonadati</taxon>
        <taxon>Pseudomonadota</taxon>
        <taxon>Alphaproteobacteria</taxon>
        <taxon>Hyphomicrobiales</taxon>
        <taxon>Kaistiaceae</taxon>
        <taxon>Kaistia</taxon>
    </lineage>
</organism>
<reference evidence="4 5" key="1">
    <citation type="submission" date="2023-07" db="EMBL/GenBank/DDBJ databases">
        <title>Genomic Encyclopedia of Type Strains, Phase IV (KMG-IV): sequencing the most valuable type-strain genomes for metagenomic binning, comparative biology and taxonomic classification.</title>
        <authorList>
            <person name="Goeker M."/>
        </authorList>
    </citation>
    <scope>NUCLEOTIDE SEQUENCE [LARGE SCALE GENOMIC DNA]</scope>
    <source>
        <strain evidence="4 5">B1-1</strain>
    </source>
</reference>
<dbReference type="InterPro" id="IPR000182">
    <property type="entry name" value="GNAT_dom"/>
</dbReference>
<dbReference type="CDD" id="cd04301">
    <property type="entry name" value="NAT_SF"/>
    <property type="match status" value="1"/>
</dbReference>
<dbReference type="Pfam" id="PF00583">
    <property type="entry name" value="Acetyltransf_1"/>
    <property type="match status" value="1"/>
</dbReference>
<dbReference type="InterPro" id="IPR050832">
    <property type="entry name" value="Bact_Acetyltransf"/>
</dbReference>
<gene>
    <name evidence="4" type="ORF">QO015_001349</name>
</gene>
<evidence type="ECO:0000256" key="2">
    <source>
        <dbReference type="ARBA" id="ARBA00023315"/>
    </source>
</evidence>
<dbReference type="Proteomes" id="UP001223743">
    <property type="component" value="Unassembled WGS sequence"/>
</dbReference>